<reference evidence="3" key="1">
    <citation type="submission" date="2024-06" db="EMBL/GenBank/DDBJ databases">
        <title>Streptomyces sp. strain HUAS MG91 genome sequences.</title>
        <authorList>
            <person name="Mo P."/>
        </authorList>
    </citation>
    <scope>NUCLEOTIDE SEQUENCE</scope>
    <source>
        <strain evidence="3">HUAS MG91</strain>
    </source>
</reference>
<evidence type="ECO:0000256" key="2">
    <source>
        <dbReference type="SAM" id="Phobius"/>
    </source>
</evidence>
<feature type="region of interest" description="Disordered" evidence="1">
    <location>
        <begin position="27"/>
        <end position="51"/>
    </location>
</feature>
<dbReference type="EMBL" id="CP159534">
    <property type="protein sequence ID" value="XCJ74601.1"/>
    <property type="molecule type" value="Genomic_DNA"/>
</dbReference>
<organism evidence="3">
    <name type="scientific">Streptomyces tabacisoli</name>
    <dbReference type="NCBI Taxonomy" id="3156398"/>
    <lineage>
        <taxon>Bacteria</taxon>
        <taxon>Bacillati</taxon>
        <taxon>Actinomycetota</taxon>
        <taxon>Actinomycetes</taxon>
        <taxon>Kitasatosporales</taxon>
        <taxon>Streptomycetaceae</taxon>
        <taxon>Streptomyces</taxon>
    </lineage>
</organism>
<dbReference type="AlphaFoldDB" id="A0AAU8J3Q3"/>
<accession>A0AAU8J3Q3</accession>
<evidence type="ECO:0000256" key="1">
    <source>
        <dbReference type="SAM" id="MobiDB-lite"/>
    </source>
</evidence>
<keyword evidence="2" id="KW-0812">Transmembrane</keyword>
<keyword evidence="2" id="KW-1133">Transmembrane helix</keyword>
<sequence length="147" mass="15146">MTPRTPRAAPADRPEHPTERRLHAALAARADSITVRTLRPAEPPGPHLRRLPLLHHGRRRYALALAGLATAAALVVGLLTRDTEPHRTPVPPAAPSAPADPDRGSTPPSPAPSDSRTPGTAVPSPSGPAYPTRPGGTGPTATPSTPG</sequence>
<dbReference type="KEGG" id="stac:ABII15_33550"/>
<feature type="region of interest" description="Disordered" evidence="1">
    <location>
        <begin position="83"/>
        <end position="147"/>
    </location>
</feature>
<proteinExistence type="predicted"/>
<feature type="transmembrane region" description="Helical" evidence="2">
    <location>
        <begin position="61"/>
        <end position="79"/>
    </location>
</feature>
<protein>
    <submittedName>
        <fullName evidence="3">Uncharacterized protein</fullName>
    </submittedName>
</protein>
<feature type="compositionally biased region" description="Low complexity" evidence="1">
    <location>
        <begin position="127"/>
        <end position="147"/>
    </location>
</feature>
<dbReference type="RefSeq" id="WP_353946039.1">
    <property type="nucleotide sequence ID" value="NZ_CP159534.1"/>
</dbReference>
<gene>
    <name evidence="3" type="ORF">ABII15_33550</name>
</gene>
<keyword evidence="2" id="KW-0472">Membrane</keyword>
<name>A0AAU8J3Q3_9ACTN</name>
<evidence type="ECO:0000313" key="3">
    <source>
        <dbReference type="EMBL" id="XCJ74601.1"/>
    </source>
</evidence>